<dbReference type="GO" id="GO:0019829">
    <property type="term" value="F:ATPase-coupled monoatomic cation transmembrane transporter activity"/>
    <property type="evidence" value="ECO:0007669"/>
    <property type="project" value="InterPro"/>
</dbReference>
<dbReference type="NCBIfam" id="TIGR01511">
    <property type="entry name" value="ATPase-IB1_Cu"/>
    <property type="match status" value="1"/>
</dbReference>
<keyword evidence="4 11" id="KW-0812">Transmembrane</keyword>
<dbReference type="SUPFAM" id="SSF81665">
    <property type="entry name" value="Calcium ATPase, transmembrane domain M"/>
    <property type="match status" value="1"/>
</dbReference>
<dbReference type="SFLD" id="SFLDS00003">
    <property type="entry name" value="Haloacid_Dehalogenase"/>
    <property type="match status" value="1"/>
</dbReference>
<dbReference type="RefSeq" id="WP_154528561.1">
    <property type="nucleotide sequence ID" value="NZ_VUNH01000004.1"/>
</dbReference>
<dbReference type="Pfam" id="PF00122">
    <property type="entry name" value="E1-E2_ATPase"/>
    <property type="match status" value="1"/>
</dbReference>
<dbReference type="PANTHER" id="PTHR48085:SF5">
    <property type="entry name" value="CADMIUM_ZINC-TRANSPORTING ATPASE HMA4-RELATED"/>
    <property type="match status" value="1"/>
</dbReference>
<gene>
    <name evidence="13" type="ORF">FYJ74_05400</name>
</gene>
<dbReference type="PANTHER" id="PTHR48085">
    <property type="entry name" value="CADMIUM/ZINC-TRANSPORTING ATPASE HMA2-RELATED"/>
    <property type="match status" value="1"/>
</dbReference>
<dbReference type="PRINTS" id="PR00119">
    <property type="entry name" value="CATATPASE"/>
</dbReference>
<dbReference type="Gene3D" id="3.40.50.1000">
    <property type="entry name" value="HAD superfamily/HAD-like"/>
    <property type="match status" value="1"/>
</dbReference>
<dbReference type="InterPro" id="IPR044492">
    <property type="entry name" value="P_typ_ATPase_HD_dom"/>
</dbReference>
<dbReference type="GO" id="GO:0046872">
    <property type="term" value="F:metal ion binding"/>
    <property type="evidence" value="ECO:0007669"/>
    <property type="project" value="UniProtKB-KW"/>
</dbReference>
<dbReference type="FunFam" id="2.70.150.10:FF:000020">
    <property type="entry name" value="Copper-exporting P-type ATPase A"/>
    <property type="match status" value="1"/>
</dbReference>
<keyword evidence="5 11" id="KW-0479">Metal-binding</keyword>
<dbReference type="Proteomes" id="UP000473699">
    <property type="component" value="Unassembled WGS sequence"/>
</dbReference>
<dbReference type="InterPro" id="IPR023299">
    <property type="entry name" value="ATPase_P-typ_cyto_dom_N"/>
</dbReference>
<feature type="transmembrane region" description="Helical" evidence="11">
    <location>
        <begin position="40"/>
        <end position="61"/>
    </location>
</feature>
<proteinExistence type="inferred from homology"/>
<dbReference type="InterPro" id="IPR008250">
    <property type="entry name" value="ATPase_P-typ_transduc_dom_A_sf"/>
</dbReference>
<protein>
    <submittedName>
        <fullName evidence="13">Cation-translocating P-type ATPase</fullName>
    </submittedName>
</protein>
<dbReference type="Pfam" id="PF00702">
    <property type="entry name" value="Hydrolase"/>
    <property type="match status" value="1"/>
</dbReference>
<dbReference type="PROSITE" id="PS00154">
    <property type="entry name" value="ATPASE_E1_E2"/>
    <property type="match status" value="1"/>
</dbReference>
<dbReference type="NCBIfam" id="TIGR01494">
    <property type="entry name" value="ATPase_P-type"/>
    <property type="match status" value="1"/>
</dbReference>
<evidence type="ECO:0000256" key="7">
    <source>
        <dbReference type="ARBA" id="ARBA00022840"/>
    </source>
</evidence>
<evidence type="ECO:0000256" key="4">
    <source>
        <dbReference type="ARBA" id="ARBA00022692"/>
    </source>
</evidence>
<feature type="transmembrane region" description="Helical" evidence="11">
    <location>
        <begin position="12"/>
        <end position="34"/>
    </location>
</feature>
<evidence type="ECO:0000256" key="11">
    <source>
        <dbReference type="RuleBase" id="RU362081"/>
    </source>
</evidence>
<evidence type="ECO:0000256" key="8">
    <source>
        <dbReference type="ARBA" id="ARBA00022967"/>
    </source>
</evidence>
<feature type="transmembrane region" description="Helical" evidence="11">
    <location>
        <begin position="593"/>
        <end position="613"/>
    </location>
</feature>
<keyword evidence="7 11" id="KW-0067">ATP-binding</keyword>
<evidence type="ECO:0000256" key="9">
    <source>
        <dbReference type="ARBA" id="ARBA00022989"/>
    </source>
</evidence>
<feature type="domain" description="P-type ATPase A" evidence="12">
    <location>
        <begin position="119"/>
        <end position="219"/>
    </location>
</feature>
<dbReference type="InterPro" id="IPR023298">
    <property type="entry name" value="ATPase_P-typ_TM_dom_sf"/>
</dbReference>
<reference evidence="13 14" key="1">
    <citation type="submission" date="2019-08" db="EMBL/GenBank/DDBJ databases">
        <title>In-depth cultivation of the pig gut microbiome towards novel bacterial diversity and tailored functional studies.</title>
        <authorList>
            <person name="Wylensek D."/>
            <person name="Hitch T.C.A."/>
            <person name="Clavel T."/>
        </authorList>
    </citation>
    <scope>NUCLEOTIDE SEQUENCE [LARGE SCALE GENOMIC DNA]</scope>
    <source>
        <strain evidence="13 14">SM-530-WT-4B</strain>
    </source>
</reference>
<evidence type="ECO:0000256" key="6">
    <source>
        <dbReference type="ARBA" id="ARBA00022741"/>
    </source>
</evidence>
<dbReference type="SFLD" id="SFLDF00027">
    <property type="entry name" value="p-type_atpase"/>
    <property type="match status" value="1"/>
</dbReference>
<accession>A0A6L5YB30</accession>
<dbReference type="Gene3D" id="2.70.150.10">
    <property type="entry name" value="Calcium-transporting ATPase, cytoplasmic transduction domain A"/>
    <property type="match status" value="1"/>
</dbReference>
<dbReference type="InterPro" id="IPR018303">
    <property type="entry name" value="ATPase_P-typ_P_site"/>
</dbReference>
<evidence type="ECO:0000256" key="1">
    <source>
        <dbReference type="ARBA" id="ARBA00004651"/>
    </source>
</evidence>
<dbReference type="GO" id="GO:0005886">
    <property type="term" value="C:plasma membrane"/>
    <property type="evidence" value="ECO:0007669"/>
    <property type="project" value="UniProtKB-SubCell"/>
</dbReference>
<feature type="transmembrane region" description="Helical" evidence="11">
    <location>
        <begin position="235"/>
        <end position="254"/>
    </location>
</feature>
<dbReference type="InterPro" id="IPR027256">
    <property type="entry name" value="P-typ_ATPase_IB"/>
</dbReference>
<dbReference type="NCBIfam" id="TIGR01525">
    <property type="entry name" value="ATPase-IB_hvy"/>
    <property type="match status" value="1"/>
</dbReference>
<evidence type="ECO:0000313" key="14">
    <source>
        <dbReference type="Proteomes" id="UP000473699"/>
    </source>
</evidence>
<keyword evidence="3 11" id="KW-1003">Cell membrane</keyword>
<dbReference type="SFLD" id="SFLDG00002">
    <property type="entry name" value="C1.7:_P-type_atpase_like"/>
    <property type="match status" value="1"/>
</dbReference>
<dbReference type="InterPro" id="IPR036412">
    <property type="entry name" value="HAD-like_sf"/>
</dbReference>
<dbReference type="GO" id="GO:0005524">
    <property type="term" value="F:ATP binding"/>
    <property type="evidence" value="ECO:0007669"/>
    <property type="project" value="UniProtKB-UniRule"/>
</dbReference>
<comment type="subcellular location">
    <subcellularLocation>
        <location evidence="1">Cell membrane</location>
        <topology evidence="1">Multi-pass membrane protein</topology>
    </subcellularLocation>
</comment>
<evidence type="ECO:0000313" key="13">
    <source>
        <dbReference type="EMBL" id="MST55469.1"/>
    </source>
</evidence>
<keyword evidence="8" id="KW-1278">Translocase</keyword>
<dbReference type="InterPro" id="IPR051014">
    <property type="entry name" value="Cation_Transport_ATPase_IB"/>
</dbReference>
<dbReference type="AlphaFoldDB" id="A0A6L5YB30"/>
<dbReference type="InterPro" id="IPR023214">
    <property type="entry name" value="HAD_sf"/>
</dbReference>
<keyword evidence="9 11" id="KW-1133">Transmembrane helix</keyword>
<dbReference type="EMBL" id="VUNH01000004">
    <property type="protein sequence ID" value="MST55469.1"/>
    <property type="molecule type" value="Genomic_DNA"/>
</dbReference>
<keyword evidence="14" id="KW-1185">Reference proteome</keyword>
<evidence type="ECO:0000259" key="12">
    <source>
        <dbReference type="Pfam" id="PF00122"/>
    </source>
</evidence>
<name>A0A6L5YB30_9BACT</name>
<dbReference type="GO" id="GO:0016887">
    <property type="term" value="F:ATP hydrolysis activity"/>
    <property type="evidence" value="ECO:0007669"/>
    <property type="project" value="InterPro"/>
</dbReference>
<feature type="transmembrane region" description="Helical" evidence="11">
    <location>
        <begin position="260"/>
        <end position="285"/>
    </location>
</feature>
<evidence type="ECO:0000256" key="3">
    <source>
        <dbReference type="ARBA" id="ARBA00022475"/>
    </source>
</evidence>
<dbReference type="SUPFAM" id="SSF81653">
    <property type="entry name" value="Calcium ATPase, transduction domain A"/>
    <property type="match status" value="1"/>
</dbReference>
<comment type="caution">
    <text evidence="13">The sequence shown here is derived from an EMBL/GenBank/DDBJ whole genome shotgun (WGS) entry which is preliminary data.</text>
</comment>
<evidence type="ECO:0000256" key="2">
    <source>
        <dbReference type="ARBA" id="ARBA00006024"/>
    </source>
</evidence>
<evidence type="ECO:0000256" key="10">
    <source>
        <dbReference type="ARBA" id="ARBA00023136"/>
    </source>
</evidence>
<dbReference type="InterPro" id="IPR001757">
    <property type="entry name" value="P_typ_ATPase"/>
</dbReference>
<evidence type="ECO:0000256" key="5">
    <source>
        <dbReference type="ARBA" id="ARBA00022723"/>
    </source>
</evidence>
<keyword evidence="10 11" id="KW-0472">Membrane</keyword>
<dbReference type="Gene3D" id="3.40.1110.10">
    <property type="entry name" value="Calcium-transporting ATPase, cytoplasmic domain N"/>
    <property type="match status" value="1"/>
</dbReference>
<dbReference type="InterPro" id="IPR059000">
    <property type="entry name" value="ATPase_P-type_domA"/>
</dbReference>
<feature type="transmembrane region" description="Helical" evidence="11">
    <location>
        <begin position="566"/>
        <end position="587"/>
    </location>
</feature>
<keyword evidence="6 11" id="KW-0547">Nucleotide-binding</keyword>
<organism evidence="13 14">
    <name type="scientific">Pyramidobacter porci</name>
    <dbReference type="NCBI Taxonomy" id="2605789"/>
    <lineage>
        <taxon>Bacteria</taxon>
        <taxon>Thermotogati</taxon>
        <taxon>Synergistota</taxon>
        <taxon>Synergistia</taxon>
        <taxon>Synergistales</taxon>
        <taxon>Dethiosulfovibrionaceae</taxon>
        <taxon>Pyramidobacter</taxon>
    </lineage>
</organism>
<dbReference type="SUPFAM" id="SSF56784">
    <property type="entry name" value="HAD-like"/>
    <property type="match status" value="1"/>
</dbReference>
<sequence>MLDRWLGNEARVTGFCAALSALALALSLSGVFTGKPGFDVAWAAIVLCGTPILVGACRGLIVDRNVKADVLVAMALVASVATREYFAAGEVALIMQIGSLLEDYASDKAASGIEKLIRLTPRGAHVLRGEEREDVPAEQIHPGDRVVVLAGEAVPVDGVIVEGQTAIDQSVMTGESLPVDKKPGDRVGSGTVNQFGAFVMICEKASADSSLQRMIRLTEEAQANKAPIVATADRWATWLVAVALFCAGAAWFFTGEFMRAVTVLVVFCPCAFILATPTAVVAGIGNAAKYGIIVRSGEALERLSRIRRAAFDKTGTLTCGKPQVAAAVSCRDNFADSDVLHLAAAAEQRSEHPLGRAILAGADGSVAAAEDFRVVPGQGVSATVENKRVLVGKADFMKSQGVDISAADAPAREWMRRGATVVYLASDGQLAGFIALADALRPDAPRAVQKLKAAGVAPMLLTGDNEAAARRIAAKAGIEDVKADLLPEGKMNAIYACSRGGEPVCMIGDGVNDAPAMTAADAGIAMGGVGSDIAIESADAVLVLDDIKRIPYLFSLTQKVMRKIRVNIAASMVINVSAVVLPALGVLTPVTGALWHNFGSVFVVVNAALLLRVRDDSE</sequence>
<comment type="similarity">
    <text evidence="2 11">Belongs to the cation transport ATPase (P-type) (TC 3.A.3) family. Type IB subfamily.</text>
</comment>